<reference evidence="2 3" key="1">
    <citation type="submission" date="2020-08" db="EMBL/GenBank/DDBJ databases">
        <title>Genomic Encyclopedia of Type Strains, Phase IV (KMG-IV): sequencing the most valuable type-strain genomes for metagenomic binning, comparative biology and taxonomic classification.</title>
        <authorList>
            <person name="Goeker M."/>
        </authorList>
    </citation>
    <scope>NUCLEOTIDE SEQUENCE [LARGE SCALE GENOMIC DNA]</scope>
    <source>
        <strain evidence="2 3">DSM 19169</strain>
    </source>
</reference>
<evidence type="ECO:0000256" key="1">
    <source>
        <dbReference type="ARBA" id="ARBA00005534"/>
    </source>
</evidence>
<keyword evidence="3" id="KW-1185">Reference proteome</keyword>
<name>A0A7W8JFN3_9BACL</name>
<evidence type="ECO:0000313" key="3">
    <source>
        <dbReference type="Proteomes" id="UP000583699"/>
    </source>
</evidence>
<dbReference type="SUPFAM" id="SSF111038">
    <property type="entry name" value="YjbQ-like"/>
    <property type="match status" value="1"/>
</dbReference>
<dbReference type="NCBIfam" id="TIGR00149">
    <property type="entry name" value="TIGR00149_YjbQ"/>
    <property type="match status" value="1"/>
</dbReference>
<dbReference type="RefSeq" id="WP_425486536.1">
    <property type="nucleotide sequence ID" value="NZ_JACHEQ010000011.1"/>
</dbReference>
<dbReference type="PANTHER" id="PTHR30615:SF8">
    <property type="entry name" value="UPF0047 PROTEIN C4A8.02C"/>
    <property type="match status" value="1"/>
</dbReference>
<dbReference type="PROSITE" id="PS01314">
    <property type="entry name" value="UPF0047"/>
    <property type="match status" value="1"/>
</dbReference>
<evidence type="ECO:0000313" key="2">
    <source>
        <dbReference type="EMBL" id="MBB5356152.1"/>
    </source>
</evidence>
<comment type="similarity">
    <text evidence="1">Belongs to the UPF0047 family.</text>
</comment>
<accession>A0A7W8JFN3</accession>
<comment type="caution">
    <text evidence="2">The sequence shown here is derived from an EMBL/GenBank/DDBJ whole genome shotgun (WGS) entry which is preliminary data.</text>
</comment>
<sequence length="134" mass="15222">MMIKQWTIQTTKRDEFVDITSFVQSFVTESGVQEGIVVVYCPHTTAGITINENADPDVKRDMIRRFDELYPWHHPLDRHGEGNTAAHMKASTVGSSAHVIVTKGQLLLGTWQGIYFCEFDGPRTRTFYVKVMEG</sequence>
<protein>
    <submittedName>
        <fullName evidence="2">Secondary thiamine-phosphate synthase enzyme</fullName>
    </submittedName>
</protein>
<dbReference type="AlphaFoldDB" id="A0A7W8JFN3"/>
<dbReference type="Gene3D" id="2.60.120.460">
    <property type="entry name" value="YjbQ-like"/>
    <property type="match status" value="1"/>
</dbReference>
<dbReference type="InterPro" id="IPR001602">
    <property type="entry name" value="UPF0047_YjbQ-like"/>
</dbReference>
<dbReference type="EMBL" id="JACHEQ010000011">
    <property type="protein sequence ID" value="MBB5356152.1"/>
    <property type="molecule type" value="Genomic_DNA"/>
</dbReference>
<dbReference type="InterPro" id="IPR035917">
    <property type="entry name" value="YjbQ-like_sf"/>
</dbReference>
<organism evidence="2 3">
    <name type="scientific">Anoxybacillus mongoliensis</name>
    <dbReference type="NCBI Taxonomy" id="452565"/>
    <lineage>
        <taxon>Bacteria</taxon>
        <taxon>Bacillati</taxon>
        <taxon>Bacillota</taxon>
        <taxon>Bacilli</taxon>
        <taxon>Bacillales</taxon>
        <taxon>Anoxybacillaceae</taxon>
        <taxon>Anoxybacillus</taxon>
    </lineage>
</organism>
<gene>
    <name evidence="2" type="ORF">HNR43_002132</name>
</gene>
<dbReference type="Pfam" id="PF01894">
    <property type="entry name" value="YjbQ"/>
    <property type="match status" value="1"/>
</dbReference>
<dbReference type="PIRSF" id="PIRSF004681">
    <property type="entry name" value="UCP004681"/>
    <property type="match status" value="1"/>
</dbReference>
<dbReference type="Proteomes" id="UP000583699">
    <property type="component" value="Unassembled WGS sequence"/>
</dbReference>
<proteinExistence type="inferred from homology"/>
<dbReference type="PANTHER" id="PTHR30615">
    <property type="entry name" value="UNCHARACTERIZED PROTEIN YJBQ-RELATED"/>
    <property type="match status" value="1"/>
</dbReference>